<keyword evidence="1 3" id="KW-0378">Hydrolase</keyword>
<protein>
    <submittedName>
        <fullName evidence="3">Alpha/beta hydrolase</fullName>
    </submittedName>
</protein>
<sequence>MTSGSFQIAWQEAGRGDPLVLLHGIGGGSASWSAQLEGLSDRYRVIAWDMPGYGASSPLDEVSFSALSRALKSLIDRLDLKKPHIVGHSIGGMVAQEFAAMHPDGLASLTLSATSPAFGRLDGDFQKQFVSARLAPLEAGQTLADIADSVIPELVGPHASHAAKATAKECMSRVPPETYRAMMACLVTFDRRAALTSIGVPTLLIAGETDTQAPAAMMEKMASKIPGARYVRLPGTGHLANIEHPAAFNAALLKFLTES</sequence>
<gene>
    <name evidence="3" type="ORF">GCM10011316_02690</name>
</gene>
<dbReference type="SUPFAM" id="SSF53474">
    <property type="entry name" value="alpha/beta-Hydrolases"/>
    <property type="match status" value="1"/>
</dbReference>
<accession>A0A916T9A5</accession>
<name>A0A916T9A5_9HYPH</name>
<dbReference type="InterPro" id="IPR050266">
    <property type="entry name" value="AB_hydrolase_sf"/>
</dbReference>
<feature type="domain" description="AB hydrolase-1" evidence="2">
    <location>
        <begin position="18"/>
        <end position="245"/>
    </location>
</feature>
<dbReference type="Pfam" id="PF00561">
    <property type="entry name" value="Abhydrolase_1"/>
    <property type="match status" value="1"/>
</dbReference>
<dbReference type="PANTHER" id="PTHR43798:SF31">
    <property type="entry name" value="AB HYDROLASE SUPERFAMILY PROTEIN YCLE"/>
    <property type="match status" value="1"/>
</dbReference>
<dbReference type="PANTHER" id="PTHR43798">
    <property type="entry name" value="MONOACYLGLYCEROL LIPASE"/>
    <property type="match status" value="1"/>
</dbReference>
<comment type="caution">
    <text evidence="3">The sequence shown here is derived from an EMBL/GenBank/DDBJ whole genome shotgun (WGS) entry which is preliminary data.</text>
</comment>
<evidence type="ECO:0000256" key="1">
    <source>
        <dbReference type="ARBA" id="ARBA00022801"/>
    </source>
</evidence>
<keyword evidence="4" id="KW-1185">Reference proteome</keyword>
<reference evidence="3" key="2">
    <citation type="submission" date="2020-09" db="EMBL/GenBank/DDBJ databases">
        <authorList>
            <person name="Sun Q."/>
            <person name="Zhou Y."/>
        </authorList>
    </citation>
    <scope>NUCLEOTIDE SEQUENCE</scope>
    <source>
        <strain evidence="3">CGMCC 1.12426</strain>
    </source>
</reference>
<dbReference type="RefSeq" id="WP_150493674.1">
    <property type="nucleotide sequence ID" value="NZ_BMFA01000001.1"/>
</dbReference>
<evidence type="ECO:0000313" key="4">
    <source>
        <dbReference type="Proteomes" id="UP000605148"/>
    </source>
</evidence>
<dbReference type="GO" id="GO:0016020">
    <property type="term" value="C:membrane"/>
    <property type="evidence" value="ECO:0007669"/>
    <property type="project" value="TreeGrafter"/>
</dbReference>
<organism evidence="3 4">
    <name type="scientific">Roseibium aquae</name>
    <dbReference type="NCBI Taxonomy" id="1323746"/>
    <lineage>
        <taxon>Bacteria</taxon>
        <taxon>Pseudomonadati</taxon>
        <taxon>Pseudomonadota</taxon>
        <taxon>Alphaproteobacteria</taxon>
        <taxon>Hyphomicrobiales</taxon>
        <taxon>Stappiaceae</taxon>
        <taxon>Roseibium</taxon>
    </lineage>
</organism>
<proteinExistence type="predicted"/>
<dbReference type="OrthoDB" id="9793083at2"/>
<dbReference type="InterPro" id="IPR000073">
    <property type="entry name" value="AB_hydrolase_1"/>
</dbReference>
<dbReference type="AlphaFoldDB" id="A0A916T9A5"/>
<evidence type="ECO:0000259" key="2">
    <source>
        <dbReference type="Pfam" id="PF00561"/>
    </source>
</evidence>
<dbReference type="Gene3D" id="3.40.50.1820">
    <property type="entry name" value="alpha/beta hydrolase"/>
    <property type="match status" value="1"/>
</dbReference>
<dbReference type="EMBL" id="BMFA01000001">
    <property type="protein sequence ID" value="GGB34051.1"/>
    <property type="molecule type" value="Genomic_DNA"/>
</dbReference>
<dbReference type="Proteomes" id="UP000605148">
    <property type="component" value="Unassembled WGS sequence"/>
</dbReference>
<reference evidence="3" key="1">
    <citation type="journal article" date="2014" name="Int. J. Syst. Evol. Microbiol.">
        <title>Complete genome sequence of Corynebacterium casei LMG S-19264T (=DSM 44701T), isolated from a smear-ripened cheese.</title>
        <authorList>
            <consortium name="US DOE Joint Genome Institute (JGI-PGF)"/>
            <person name="Walter F."/>
            <person name="Albersmeier A."/>
            <person name="Kalinowski J."/>
            <person name="Ruckert C."/>
        </authorList>
    </citation>
    <scope>NUCLEOTIDE SEQUENCE</scope>
    <source>
        <strain evidence="3">CGMCC 1.12426</strain>
    </source>
</reference>
<evidence type="ECO:0000313" key="3">
    <source>
        <dbReference type="EMBL" id="GGB34051.1"/>
    </source>
</evidence>
<dbReference type="PRINTS" id="PR00111">
    <property type="entry name" value="ABHYDROLASE"/>
</dbReference>
<dbReference type="InterPro" id="IPR000639">
    <property type="entry name" value="Epox_hydrolase-like"/>
</dbReference>
<dbReference type="PRINTS" id="PR00412">
    <property type="entry name" value="EPOXHYDRLASE"/>
</dbReference>
<dbReference type="GO" id="GO:0016787">
    <property type="term" value="F:hydrolase activity"/>
    <property type="evidence" value="ECO:0007669"/>
    <property type="project" value="UniProtKB-KW"/>
</dbReference>
<dbReference type="InterPro" id="IPR029058">
    <property type="entry name" value="AB_hydrolase_fold"/>
</dbReference>